<proteinExistence type="predicted"/>
<feature type="region of interest" description="Disordered" evidence="1">
    <location>
        <begin position="244"/>
        <end position="265"/>
    </location>
</feature>
<evidence type="ECO:0000256" key="1">
    <source>
        <dbReference type="SAM" id="MobiDB-lite"/>
    </source>
</evidence>
<dbReference type="PANTHER" id="PTHR33223:SF6">
    <property type="entry name" value="CCHC-TYPE DOMAIN-CONTAINING PROTEIN"/>
    <property type="match status" value="1"/>
</dbReference>
<evidence type="ECO:0000313" key="3">
    <source>
        <dbReference type="Proteomes" id="UP000507470"/>
    </source>
</evidence>
<dbReference type="PANTHER" id="PTHR33223">
    <property type="entry name" value="CCHC-TYPE DOMAIN-CONTAINING PROTEIN"/>
    <property type="match status" value="1"/>
</dbReference>
<gene>
    <name evidence="2" type="ORF">MCOR_2011</name>
</gene>
<protein>
    <submittedName>
        <fullName evidence="2">Uncharacterized protein</fullName>
    </submittedName>
</protein>
<name>A0A6J7ZZV0_MYTCO</name>
<dbReference type="Proteomes" id="UP000507470">
    <property type="component" value="Unassembled WGS sequence"/>
</dbReference>
<evidence type="ECO:0000313" key="2">
    <source>
        <dbReference type="EMBL" id="CAC5358980.1"/>
    </source>
</evidence>
<organism evidence="2 3">
    <name type="scientific">Mytilus coruscus</name>
    <name type="common">Sea mussel</name>
    <dbReference type="NCBI Taxonomy" id="42192"/>
    <lineage>
        <taxon>Eukaryota</taxon>
        <taxon>Metazoa</taxon>
        <taxon>Spiralia</taxon>
        <taxon>Lophotrochozoa</taxon>
        <taxon>Mollusca</taxon>
        <taxon>Bivalvia</taxon>
        <taxon>Autobranchia</taxon>
        <taxon>Pteriomorphia</taxon>
        <taxon>Mytilida</taxon>
        <taxon>Mytiloidea</taxon>
        <taxon>Mytilidae</taxon>
        <taxon>Mytilinae</taxon>
        <taxon>Mytilus</taxon>
    </lineage>
</organism>
<reference evidence="2 3" key="1">
    <citation type="submission" date="2020-06" db="EMBL/GenBank/DDBJ databases">
        <authorList>
            <person name="Li R."/>
            <person name="Bekaert M."/>
        </authorList>
    </citation>
    <scope>NUCLEOTIDE SEQUENCE [LARGE SCALE GENOMIC DNA]</scope>
    <source>
        <strain evidence="3">wild</strain>
    </source>
</reference>
<feature type="compositionally biased region" description="Polar residues" evidence="1">
    <location>
        <begin position="244"/>
        <end position="261"/>
    </location>
</feature>
<dbReference type="OrthoDB" id="6065214at2759"/>
<sequence length="312" mass="35632">MGRTRKTRNRSLSPALSVSVVRTPISSTPHERRDLPEVKSQVTPSKFFGEVGEDFESWIKIFDRISRANRWSDGRKGEMLPAYLRGRAADYFEDLDSEIQNDFDTAVQKLKQRFCPKELERMYYSELFQRKQISGESVEDYGNAILKLARRAHGGVSLDEHDRLAMEHFLQGLHPSLRRFVMMSDPQSFEQAFRICKREECNERLTRIEEVSTAVNAVFADAHVIQKLEDVTRKLDMLERKMNSVSGQSYPGQGSTTQFGQGNPRGSGLNMMSKDGKPICHYCHRIGHIERYCYSKQGVPQQQSGGGQTGLN</sequence>
<keyword evidence="3" id="KW-1185">Reference proteome</keyword>
<dbReference type="AlphaFoldDB" id="A0A6J7ZZV0"/>
<dbReference type="EMBL" id="CACVKT020000425">
    <property type="protein sequence ID" value="CAC5358980.1"/>
    <property type="molecule type" value="Genomic_DNA"/>
</dbReference>
<accession>A0A6J7ZZV0</accession>